<proteinExistence type="predicted"/>
<evidence type="ECO:0000313" key="2">
    <source>
        <dbReference type="Proteomes" id="UP000241190"/>
    </source>
</evidence>
<evidence type="ECO:0000313" key="1">
    <source>
        <dbReference type="EMBL" id="PSW93235.1"/>
    </source>
</evidence>
<name>A0ABX5GP83_9GAMM</name>
<comment type="caution">
    <text evidence="1">The sequence shown here is derived from an EMBL/GenBank/DDBJ whole genome shotgun (WGS) entry which is preliminary data.</text>
</comment>
<protein>
    <submittedName>
        <fullName evidence="1">Uncharacterized protein</fullName>
    </submittedName>
</protein>
<accession>A0ABX5GP83</accession>
<sequence length="203" mass="23638">MVKQWQYKNWGIILVMELTHVAQTKNLEQLRSLKRKKLVERHSGEYCETCYPENHMLPFEKTLRSLDKTSEEFTNCSEFDFLYQGKSKKLLSKKGFRIACEALYSGSDKGEDYFSSAKETISKHIKTITGKSLAKWLEDKEFGQDAFKTAYLLYELHLATPRGLEMLTKKADPRFAEVELFTSHHQSKNRQARLEDDQVIVLG</sequence>
<gene>
    <name evidence="1" type="ORF">C9J52_15715</name>
</gene>
<reference evidence="1 2" key="1">
    <citation type="submission" date="2018-03" db="EMBL/GenBank/DDBJ databases">
        <title>Whole genome sequencing of Histamine producing bacteria.</title>
        <authorList>
            <person name="Butler K."/>
        </authorList>
    </citation>
    <scope>NUCLEOTIDE SEQUENCE [LARGE SCALE GENOMIC DNA]</scope>
    <source>
        <strain evidence="1 2">ATCC 51761</strain>
    </source>
</reference>
<organism evidence="1 2">
    <name type="scientific">Photobacterium iliopiscarium</name>
    <dbReference type="NCBI Taxonomy" id="56192"/>
    <lineage>
        <taxon>Bacteria</taxon>
        <taxon>Pseudomonadati</taxon>
        <taxon>Pseudomonadota</taxon>
        <taxon>Gammaproteobacteria</taxon>
        <taxon>Vibrionales</taxon>
        <taxon>Vibrionaceae</taxon>
        <taxon>Photobacterium</taxon>
    </lineage>
</organism>
<keyword evidence="2" id="KW-1185">Reference proteome</keyword>
<dbReference type="EMBL" id="PYOP01000029">
    <property type="protein sequence ID" value="PSW93235.1"/>
    <property type="molecule type" value="Genomic_DNA"/>
</dbReference>
<dbReference type="Proteomes" id="UP000241190">
    <property type="component" value="Unassembled WGS sequence"/>
</dbReference>